<evidence type="ECO:0000313" key="2">
    <source>
        <dbReference type="Proteomes" id="UP000290218"/>
    </source>
</evidence>
<proteinExistence type="predicted"/>
<reference evidence="1 2" key="1">
    <citation type="submission" date="2019-01" db="EMBL/GenBank/DDBJ databases">
        <title>Lacunisphaera sp. strain TWA-58.</title>
        <authorList>
            <person name="Chen W.-M."/>
        </authorList>
    </citation>
    <scope>NUCLEOTIDE SEQUENCE [LARGE SCALE GENOMIC DNA]</scope>
    <source>
        <strain evidence="1 2">TWA-58</strain>
    </source>
</reference>
<comment type="caution">
    <text evidence="1">The sequence shown here is derived from an EMBL/GenBank/DDBJ whole genome shotgun (WGS) entry which is preliminary data.</text>
</comment>
<dbReference type="InterPro" id="IPR045584">
    <property type="entry name" value="Pilin-like"/>
</dbReference>
<dbReference type="SUPFAM" id="SSF54523">
    <property type="entry name" value="Pili subunits"/>
    <property type="match status" value="1"/>
</dbReference>
<gene>
    <name evidence="1" type="ORF">ESB00_10650</name>
</gene>
<dbReference type="AlphaFoldDB" id="A0A4Q1CB30"/>
<protein>
    <recommendedName>
        <fullName evidence="3">Prepilin-type N-terminal cleavage/methylation domain-containing protein</fullName>
    </recommendedName>
</protein>
<evidence type="ECO:0008006" key="3">
    <source>
        <dbReference type="Google" id="ProtNLM"/>
    </source>
</evidence>
<keyword evidence="2" id="KW-1185">Reference proteome</keyword>
<organism evidence="1 2">
    <name type="scientific">Oleiharenicola lentus</name>
    <dbReference type="NCBI Taxonomy" id="2508720"/>
    <lineage>
        <taxon>Bacteria</taxon>
        <taxon>Pseudomonadati</taxon>
        <taxon>Verrucomicrobiota</taxon>
        <taxon>Opitutia</taxon>
        <taxon>Opitutales</taxon>
        <taxon>Opitutaceae</taxon>
        <taxon>Oleiharenicola</taxon>
    </lineage>
</organism>
<sequence>MKTRRRAFSLLELLVVIGLVAGLTFLFAGGLAGGGRAAVMHSAQATLANLMTAARSKAPALNRKVRLLVHVDPAQPERYLRLLVLQVGRQSGASPTEWDTVQRVSLPPGVCVVPAALTGLVADEAEWKRVSNPDADLVSDLFTNQALTYALEGDDTAQTWLGVAFTPNGTLAALVTGPPPKGYVVLAQVQVRPPGSYGPGEPPLRLVDPSGVRGLVLSAYGVPAPLNDRNAF</sequence>
<dbReference type="RefSeq" id="WP_129047670.1">
    <property type="nucleotide sequence ID" value="NZ_SDHX01000001.1"/>
</dbReference>
<accession>A0A4Q1CB30</accession>
<dbReference type="OrthoDB" id="196318at2"/>
<dbReference type="EMBL" id="SDHX01000001">
    <property type="protein sequence ID" value="RXK56303.1"/>
    <property type="molecule type" value="Genomic_DNA"/>
</dbReference>
<evidence type="ECO:0000313" key="1">
    <source>
        <dbReference type="EMBL" id="RXK56303.1"/>
    </source>
</evidence>
<name>A0A4Q1CB30_9BACT</name>
<dbReference type="Proteomes" id="UP000290218">
    <property type="component" value="Unassembled WGS sequence"/>
</dbReference>